<evidence type="ECO:0000313" key="2">
    <source>
        <dbReference type="Proteomes" id="UP000693898"/>
    </source>
</evidence>
<dbReference type="EMBL" id="MZ336020">
    <property type="protein sequence ID" value="QWY14081.1"/>
    <property type="molecule type" value="Genomic_DNA"/>
</dbReference>
<dbReference type="KEGG" id="vg:80832418"/>
<dbReference type="GeneID" id="80832418"/>
<dbReference type="Gene3D" id="3.40.50.300">
    <property type="entry name" value="P-loop containing nucleotide triphosphate hydrolases"/>
    <property type="match status" value="1"/>
</dbReference>
<proteinExistence type="predicted"/>
<dbReference type="Proteomes" id="UP000693898">
    <property type="component" value="Segment"/>
</dbReference>
<name>A0A8F3HNA5_9CAUD</name>
<dbReference type="InterPro" id="IPR027417">
    <property type="entry name" value="P-loop_NTPase"/>
</dbReference>
<accession>A0A8F3HNA5</accession>
<keyword evidence="2" id="KW-1185">Reference proteome</keyword>
<protein>
    <submittedName>
        <fullName evidence="1">Uncharacterized protein</fullName>
    </submittedName>
</protein>
<sequence>MQRESKKIGVAFNGPPGIGKDTLVKMINDLVPGGIKVGTLANMIRADASMYYRIDNFFELSTHRDTKDVKCPGFNMTPRQMLIDYSENVIKAQLGKDYFAKKFAREMVQHKSFMMTDLGFKEEAQALADEVDLLIIVQLEHPDFDFSRDSRGYVKLVHPNAVNMPFIVNRGDADGDARRALETIQRIIEVRFDL</sequence>
<reference evidence="1" key="1">
    <citation type="submission" date="2021-06" db="EMBL/GenBank/DDBJ databases">
        <authorList>
            <person name="Le T.D."/>
        </authorList>
    </citation>
    <scope>NUCLEOTIDE SEQUENCE</scope>
</reference>
<evidence type="ECO:0000313" key="1">
    <source>
        <dbReference type="EMBL" id="QWY14081.1"/>
    </source>
</evidence>
<dbReference type="RefSeq" id="YP_010845266.1">
    <property type="nucleotide sequence ID" value="NC_079187.1"/>
</dbReference>
<organism evidence="1 2">
    <name type="scientific">Aeromonas phage pAh6.2TG</name>
    <dbReference type="NCBI Taxonomy" id="2849625"/>
    <lineage>
        <taxon>Viruses</taxon>
        <taxon>Duplodnaviria</taxon>
        <taxon>Heunggongvirae</taxon>
        <taxon>Uroviricota</taxon>
        <taxon>Caudoviricetes</taxon>
        <taxon>Chaseviridae</taxon>
        <taxon>Nefertitivirinae</taxon>
        <taxon>Phayathaivirus</taxon>
        <taxon>Phayathaivirus pAh62TG</taxon>
    </lineage>
</organism>